<dbReference type="Proteomes" id="UP001501074">
    <property type="component" value="Unassembled WGS sequence"/>
</dbReference>
<reference evidence="4" key="1">
    <citation type="journal article" date="2019" name="Int. J. Syst. Evol. Microbiol.">
        <title>The Global Catalogue of Microorganisms (GCM) 10K type strain sequencing project: providing services to taxonomists for standard genome sequencing and annotation.</title>
        <authorList>
            <consortium name="The Broad Institute Genomics Platform"/>
            <consortium name="The Broad Institute Genome Sequencing Center for Infectious Disease"/>
            <person name="Wu L."/>
            <person name="Ma J."/>
        </authorList>
    </citation>
    <scope>NUCLEOTIDE SEQUENCE [LARGE SCALE GENOMIC DNA]</scope>
    <source>
        <strain evidence="4">JCM 16902</strain>
    </source>
</reference>
<evidence type="ECO:0000313" key="3">
    <source>
        <dbReference type="EMBL" id="GAA3637515.1"/>
    </source>
</evidence>
<organism evidence="3 4">
    <name type="scientific">Kineosporia mesophila</name>
    <dbReference type="NCBI Taxonomy" id="566012"/>
    <lineage>
        <taxon>Bacteria</taxon>
        <taxon>Bacillati</taxon>
        <taxon>Actinomycetota</taxon>
        <taxon>Actinomycetes</taxon>
        <taxon>Kineosporiales</taxon>
        <taxon>Kineosporiaceae</taxon>
        <taxon>Kineosporia</taxon>
    </lineage>
</organism>
<feature type="coiled-coil region" evidence="1">
    <location>
        <begin position="385"/>
        <end position="412"/>
    </location>
</feature>
<gene>
    <name evidence="3" type="ORF">GCM10022223_65520</name>
</gene>
<dbReference type="InterPro" id="IPR029787">
    <property type="entry name" value="Nucleotide_cyclase"/>
</dbReference>
<dbReference type="PANTHER" id="PTHR45138">
    <property type="entry name" value="REGULATORY COMPONENTS OF SENSORY TRANSDUCTION SYSTEM"/>
    <property type="match status" value="1"/>
</dbReference>
<evidence type="ECO:0000259" key="2">
    <source>
        <dbReference type="PROSITE" id="PS50887"/>
    </source>
</evidence>
<protein>
    <recommendedName>
        <fullName evidence="2">GGDEF domain-containing protein</fullName>
    </recommendedName>
</protein>
<evidence type="ECO:0000256" key="1">
    <source>
        <dbReference type="SAM" id="Coils"/>
    </source>
</evidence>
<accession>A0ABP7APG0</accession>
<keyword evidence="1" id="KW-0175">Coiled coil</keyword>
<name>A0ABP7APG0_9ACTN</name>
<feature type="domain" description="GGDEF" evidence="2">
    <location>
        <begin position="443"/>
        <end position="575"/>
    </location>
</feature>
<dbReference type="Gene3D" id="3.30.70.270">
    <property type="match status" value="1"/>
</dbReference>
<dbReference type="Gene3D" id="1.25.40.10">
    <property type="entry name" value="Tetratricopeptide repeat domain"/>
    <property type="match status" value="2"/>
</dbReference>
<dbReference type="CDD" id="cd01949">
    <property type="entry name" value="GGDEF"/>
    <property type="match status" value="1"/>
</dbReference>
<dbReference type="InterPro" id="IPR011990">
    <property type="entry name" value="TPR-like_helical_dom_sf"/>
</dbReference>
<dbReference type="RefSeq" id="WP_231481573.1">
    <property type="nucleotide sequence ID" value="NZ_BAAAZO010000012.1"/>
</dbReference>
<dbReference type="PANTHER" id="PTHR45138:SF9">
    <property type="entry name" value="DIGUANYLATE CYCLASE DGCM-RELATED"/>
    <property type="match status" value="1"/>
</dbReference>
<evidence type="ECO:0000313" key="4">
    <source>
        <dbReference type="Proteomes" id="UP001501074"/>
    </source>
</evidence>
<sequence>MDSSDGLRAGATTHRHPDEAVRLGELLSSSVAALDNGRCERGIDLSREAITLSGRLGDRRAEAAALGLLARHLSRAGDNERCSDVCDQAAQALRALNDETGLGEILVVQALALNELGLSEEALNRLAVAREVAARLNDRQLLFWVLNRIAVVHSGMQDFARAKEFQLRALELASSLNVDARFCIVNNIADNSIGLYRRLLADGGAGTAEAATALREGLDHSVRALELSQHPTSGTPYRQSLAWDNHGMLLALSGDTRAGLAAILQARRIAVEHGFQSMEVATLHHGAFVQLERGDAAQAVGELTVALARATAMGELATRMEIAQELSRALEATGQFEKALHHYKEFTALERQVSSAVAATRARRLEQLVEVDHARLDAADARTESQLYRERSRALEMEIQALERLAADLDRRANADSLTGLSNRHHIEHELPRLIDEAAAQGRPLSLAVVDIDHFKHVNDTWGHSVGDEVLVALAALLQRSSRGGDLVGRLGGEEFLIALTDLTEQSAVDVCQRVRRSVQDHDWSVVRPGLRVTISIGVCDLVVGDDVRALIDRADERLYRAKRAGRNRVESYPGRVGKEAS</sequence>
<dbReference type="NCBIfam" id="TIGR00254">
    <property type="entry name" value="GGDEF"/>
    <property type="match status" value="1"/>
</dbReference>
<proteinExistence type="predicted"/>
<comment type="caution">
    <text evidence="3">The sequence shown here is derived from an EMBL/GenBank/DDBJ whole genome shotgun (WGS) entry which is preliminary data.</text>
</comment>
<dbReference type="PROSITE" id="PS50887">
    <property type="entry name" value="GGDEF"/>
    <property type="match status" value="1"/>
</dbReference>
<dbReference type="SUPFAM" id="SSF48452">
    <property type="entry name" value="TPR-like"/>
    <property type="match status" value="2"/>
</dbReference>
<dbReference type="EMBL" id="BAAAZO010000012">
    <property type="protein sequence ID" value="GAA3637515.1"/>
    <property type="molecule type" value="Genomic_DNA"/>
</dbReference>
<dbReference type="InterPro" id="IPR043128">
    <property type="entry name" value="Rev_trsase/Diguanyl_cyclase"/>
</dbReference>
<dbReference type="InterPro" id="IPR050469">
    <property type="entry name" value="Diguanylate_Cyclase"/>
</dbReference>
<dbReference type="InterPro" id="IPR000160">
    <property type="entry name" value="GGDEF_dom"/>
</dbReference>
<dbReference type="SMART" id="SM00267">
    <property type="entry name" value="GGDEF"/>
    <property type="match status" value="1"/>
</dbReference>
<keyword evidence="4" id="KW-1185">Reference proteome</keyword>
<dbReference type="Pfam" id="PF00990">
    <property type="entry name" value="GGDEF"/>
    <property type="match status" value="1"/>
</dbReference>
<dbReference type="SUPFAM" id="SSF55073">
    <property type="entry name" value="Nucleotide cyclase"/>
    <property type="match status" value="1"/>
</dbReference>